<dbReference type="SUPFAM" id="SSF55347">
    <property type="entry name" value="Glyceraldehyde-3-phosphate dehydrogenase-like, C-terminal domain"/>
    <property type="match status" value="1"/>
</dbReference>
<feature type="domain" description="GFO/IDH/MocA-like oxidoreductase" evidence="5">
    <location>
        <begin position="135"/>
        <end position="249"/>
    </location>
</feature>
<evidence type="ECO:0000313" key="6">
    <source>
        <dbReference type="EMBL" id="KEZ77924.1"/>
    </source>
</evidence>
<dbReference type="PATRIC" id="fig|1304275.5.peg.1583"/>
<dbReference type="GO" id="GO:0000166">
    <property type="term" value="F:nucleotide binding"/>
    <property type="evidence" value="ECO:0007669"/>
    <property type="project" value="InterPro"/>
</dbReference>
<dbReference type="Pfam" id="PF22725">
    <property type="entry name" value="GFO_IDH_MocA_C3"/>
    <property type="match status" value="1"/>
</dbReference>
<dbReference type="eggNOG" id="COG0673">
    <property type="taxonomic scope" value="Bacteria"/>
</dbReference>
<dbReference type="EMBL" id="APNK01000008">
    <property type="protein sequence ID" value="KEZ77924.1"/>
    <property type="molecule type" value="Genomic_DNA"/>
</dbReference>
<dbReference type="InterPro" id="IPR036291">
    <property type="entry name" value="NAD(P)-bd_dom_sf"/>
</dbReference>
<dbReference type="InterPro" id="IPR023794">
    <property type="entry name" value="MI/DCI_dehydrogenase"/>
</dbReference>
<dbReference type="PANTHER" id="PTHR43593:SF1">
    <property type="entry name" value="INOSITOL 2-DEHYDROGENASE"/>
    <property type="match status" value="1"/>
</dbReference>
<dbReference type="Pfam" id="PF01408">
    <property type="entry name" value="GFO_IDH_MocA"/>
    <property type="match status" value="1"/>
</dbReference>
<evidence type="ECO:0000256" key="2">
    <source>
        <dbReference type="ARBA" id="ARBA00023027"/>
    </source>
</evidence>
<dbReference type="OrthoDB" id="9801953at2"/>
<keyword evidence="1 3" id="KW-0560">Oxidoreductase</keyword>
<dbReference type="SUPFAM" id="SSF51735">
    <property type="entry name" value="NAD(P)-binding Rossmann-fold domains"/>
    <property type="match status" value="1"/>
</dbReference>
<feature type="domain" description="Gfo/Idh/MocA-like oxidoreductase N-terminal" evidence="4">
    <location>
        <begin position="5"/>
        <end position="126"/>
    </location>
</feature>
<dbReference type="AlphaFoldDB" id="A0A084IMJ0"/>
<dbReference type="GO" id="GO:0019310">
    <property type="term" value="P:inositol catabolic process"/>
    <property type="evidence" value="ECO:0007669"/>
    <property type="project" value="UniProtKB-UniRule"/>
</dbReference>
<dbReference type="InterPro" id="IPR055170">
    <property type="entry name" value="GFO_IDH_MocA-like_dom"/>
</dbReference>
<comment type="function">
    <text evidence="3">Involved in the oxidation of myo-inositol (MI) to 2-keto-myo-inositol (2KMI or 2-inosose).</text>
</comment>
<sequence length="339" mass="36559">MANNLRIAVIGTGRMGTDHIKRLTHRIAGADVTGVVDIDAGRAKAAAALAGGHAKVWDDPHAALSSGQYDAFVLTTPGMLHYDVLMDALDKGLPVFCEKPLTADAATAREIVDAEAGLDARLIQVGFMRRYDAGYQRLRRYFTEGSLGAPLMLHCRHRNPDPPPNFTDALMIYDSVVHEIDGVRYFTGEEITEISVRKGRATAGAHGKLSDPQQVLMRTESGVLVDVEIFVNALFGYQVHTEAVFERGIVDIGNDEGAYVRSAGHWGGEVTPGFEQRFAAAFDTELQGWVNRLRDGLPPNGPSAWDGYAAAACCEAGVEAQLEGTTVTIALGKKPTFYG</sequence>
<dbReference type="STRING" id="1304275.C41B8_07752"/>
<name>A0A084IMJ0_SALHC</name>
<dbReference type="RefSeq" id="WP_037336337.1">
    <property type="nucleotide sequence ID" value="NZ_APNK01000008.1"/>
</dbReference>
<dbReference type="Gene3D" id="3.30.360.10">
    <property type="entry name" value="Dihydrodipicolinate Reductase, domain 2"/>
    <property type="match status" value="1"/>
</dbReference>
<accession>A0A084IMJ0</accession>
<evidence type="ECO:0000259" key="4">
    <source>
        <dbReference type="Pfam" id="PF01408"/>
    </source>
</evidence>
<protein>
    <recommendedName>
        <fullName evidence="3">Inositol 2-dehydrogenase</fullName>
        <ecNumber evidence="3">1.1.1.18</ecNumber>
    </recommendedName>
    <alternativeName>
        <fullName evidence="3">Myo-inositol 2-dehydrogenase</fullName>
        <shortName evidence="3">MI 2-dehydrogenase</shortName>
    </alternativeName>
</protein>
<dbReference type="GO" id="GO:0050112">
    <property type="term" value="F:inositol 2-dehydrogenase (NAD+) activity"/>
    <property type="evidence" value="ECO:0007669"/>
    <property type="project" value="UniProtKB-UniRule"/>
</dbReference>
<evidence type="ECO:0000259" key="5">
    <source>
        <dbReference type="Pfam" id="PF22725"/>
    </source>
</evidence>
<keyword evidence="7" id="KW-1185">Reference proteome</keyword>
<keyword evidence="2 3" id="KW-0520">NAD</keyword>
<comment type="caution">
    <text evidence="6">The sequence shown here is derived from an EMBL/GenBank/DDBJ whole genome shotgun (WGS) entry which is preliminary data.</text>
</comment>
<dbReference type="Gene3D" id="3.40.50.720">
    <property type="entry name" value="NAD(P)-binding Rossmann-like Domain"/>
    <property type="match status" value="1"/>
</dbReference>
<dbReference type="InterPro" id="IPR050424">
    <property type="entry name" value="Gfo-Idh-MocA_inositol_DH"/>
</dbReference>
<gene>
    <name evidence="3" type="primary">iolG</name>
    <name evidence="6" type="ORF">C41B8_07752</name>
</gene>
<dbReference type="HAMAP" id="MF_01671">
    <property type="entry name" value="IolG"/>
    <property type="match status" value="1"/>
</dbReference>
<evidence type="ECO:0000256" key="3">
    <source>
        <dbReference type="HAMAP-Rule" id="MF_01671"/>
    </source>
</evidence>
<organism evidence="6 7">
    <name type="scientific">Salinisphaera hydrothermalis (strain C41B8)</name>
    <dbReference type="NCBI Taxonomy" id="1304275"/>
    <lineage>
        <taxon>Bacteria</taxon>
        <taxon>Pseudomonadati</taxon>
        <taxon>Pseudomonadota</taxon>
        <taxon>Gammaproteobacteria</taxon>
        <taxon>Salinisphaerales</taxon>
        <taxon>Salinisphaeraceae</taxon>
        <taxon>Salinisphaera</taxon>
    </lineage>
</organism>
<dbReference type="EC" id="1.1.1.18" evidence="3"/>
<evidence type="ECO:0000313" key="7">
    <source>
        <dbReference type="Proteomes" id="UP000028302"/>
    </source>
</evidence>
<dbReference type="Proteomes" id="UP000028302">
    <property type="component" value="Unassembled WGS sequence"/>
</dbReference>
<evidence type="ECO:0000256" key="1">
    <source>
        <dbReference type="ARBA" id="ARBA00023002"/>
    </source>
</evidence>
<dbReference type="PANTHER" id="PTHR43593">
    <property type="match status" value="1"/>
</dbReference>
<comment type="subunit">
    <text evidence="3">Homotetramer.</text>
</comment>
<reference evidence="6 7" key="1">
    <citation type="submission" date="2013-03" db="EMBL/GenBank/DDBJ databases">
        <title>Salinisphaera hydrothermalis C41B8 Genome Sequencing.</title>
        <authorList>
            <person name="Li C."/>
            <person name="Lai Q."/>
            <person name="Shao Z."/>
        </authorList>
    </citation>
    <scope>NUCLEOTIDE SEQUENCE [LARGE SCALE GENOMIC DNA]</scope>
    <source>
        <strain evidence="6 7">C41B8</strain>
    </source>
</reference>
<comment type="catalytic activity">
    <reaction evidence="3">
        <text>myo-inositol + NAD(+) = scyllo-inosose + NADH + H(+)</text>
        <dbReference type="Rhea" id="RHEA:16949"/>
        <dbReference type="ChEBI" id="CHEBI:15378"/>
        <dbReference type="ChEBI" id="CHEBI:17268"/>
        <dbReference type="ChEBI" id="CHEBI:17811"/>
        <dbReference type="ChEBI" id="CHEBI:57540"/>
        <dbReference type="ChEBI" id="CHEBI:57945"/>
        <dbReference type="EC" id="1.1.1.18"/>
    </reaction>
</comment>
<dbReference type="InterPro" id="IPR000683">
    <property type="entry name" value="Gfo/Idh/MocA-like_OxRdtase_N"/>
</dbReference>
<comment type="similarity">
    <text evidence="3">Belongs to the Gfo/Idh/MocA family.</text>
</comment>
<proteinExistence type="inferred from homology"/>